<evidence type="ECO:0000256" key="1">
    <source>
        <dbReference type="SAM" id="MobiDB-lite"/>
    </source>
</evidence>
<keyword evidence="3" id="KW-1185">Reference proteome</keyword>
<evidence type="ECO:0000313" key="2">
    <source>
        <dbReference type="EMBL" id="ORX79196.1"/>
    </source>
</evidence>
<organism evidence="2 3">
    <name type="scientific">Basidiobolus meristosporus CBS 931.73</name>
    <dbReference type="NCBI Taxonomy" id="1314790"/>
    <lineage>
        <taxon>Eukaryota</taxon>
        <taxon>Fungi</taxon>
        <taxon>Fungi incertae sedis</taxon>
        <taxon>Zoopagomycota</taxon>
        <taxon>Entomophthoromycotina</taxon>
        <taxon>Basidiobolomycetes</taxon>
        <taxon>Basidiobolales</taxon>
        <taxon>Basidiobolaceae</taxon>
        <taxon>Basidiobolus</taxon>
    </lineage>
</organism>
<sequence>MSILAIPSTPSLRRQQSSPPSPVEEEFPSPKPTSYFTRSDSYQKSLSELETFLAPSSLSKCTVEEKAEYAKIAFLLDESLQSFLKTEPKS</sequence>
<reference evidence="2 3" key="1">
    <citation type="submission" date="2016-07" db="EMBL/GenBank/DDBJ databases">
        <title>Pervasive Adenine N6-methylation of Active Genes in Fungi.</title>
        <authorList>
            <consortium name="DOE Joint Genome Institute"/>
            <person name="Mondo S.J."/>
            <person name="Dannebaum R.O."/>
            <person name="Kuo R.C."/>
            <person name="Labutti K."/>
            <person name="Haridas S."/>
            <person name="Kuo A."/>
            <person name="Salamov A."/>
            <person name="Ahrendt S.R."/>
            <person name="Lipzen A."/>
            <person name="Sullivan W."/>
            <person name="Andreopoulos W.B."/>
            <person name="Clum A."/>
            <person name="Lindquist E."/>
            <person name="Daum C."/>
            <person name="Ramamoorthy G.K."/>
            <person name="Gryganskyi A."/>
            <person name="Culley D."/>
            <person name="Magnuson J.K."/>
            <person name="James T.Y."/>
            <person name="O'Malley M.A."/>
            <person name="Stajich J.E."/>
            <person name="Spatafora J.W."/>
            <person name="Visel A."/>
            <person name="Grigoriev I.V."/>
        </authorList>
    </citation>
    <scope>NUCLEOTIDE SEQUENCE [LARGE SCALE GENOMIC DNA]</scope>
    <source>
        <strain evidence="2 3">CBS 931.73</strain>
    </source>
</reference>
<comment type="caution">
    <text evidence="2">The sequence shown here is derived from an EMBL/GenBank/DDBJ whole genome shotgun (WGS) entry which is preliminary data.</text>
</comment>
<feature type="compositionally biased region" description="Low complexity" evidence="1">
    <location>
        <begin position="7"/>
        <end position="18"/>
    </location>
</feature>
<dbReference type="AlphaFoldDB" id="A0A1Y1X1A0"/>
<accession>A0A1Y1X1A0</accession>
<dbReference type="EMBL" id="MCFE01000791">
    <property type="protein sequence ID" value="ORX79196.1"/>
    <property type="molecule type" value="Genomic_DNA"/>
</dbReference>
<dbReference type="InParanoid" id="A0A1Y1X1A0"/>
<proteinExistence type="predicted"/>
<feature type="region of interest" description="Disordered" evidence="1">
    <location>
        <begin position="1"/>
        <end position="38"/>
    </location>
</feature>
<name>A0A1Y1X1A0_9FUNG</name>
<gene>
    <name evidence="2" type="ORF">K493DRAFT_412282</name>
</gene>
<evidence type="ECO:0000313" key="3">
    <source>
        <dbReference type="Proteomes" id="UP000193498"/>
    </source>
</evidence>
<dbReference type="Proteomes" id="UP000193498">
    <property type="component" value="Unassembled WGS sequence"/>
</dbReference>
<protein>
    <submittedName>
        <fullName evidence="2">Uncharacterized protein</fullName>
    </submittedName>
</protein>